<dbReference type="InterPro" id="IPR043128">
    <property type="entry name" value="Rev_trsase/Diguanyl_cyclase"/>
</dbReference>
<feature type="modified residue" description="4-aspartylphosphate" evidence="1">
    <location>
        <position position="67"/>
    </location>
</feature>
<feature type="domain" description="PAC" evidence="5">
    <location>
        <begin position="241"/>
        <end position="293"/>
    </location>
</feature>
<keyword evidence="1" id="KW-0597">Phosphoprotein</keyword>
<dbReference type="PANTHER" id="PTHR46663">
    <property type="entry name" value="DIGUANYLATE CYCLASE DGCT-RELATED"/>
    <property type="match status" value="1"/>
</dbReference>
<feature type="domain" description="PAC" evidence="5">
    <location>
        <begin position="363"/>
        <end position="415"/>
    </location>
</feature>
<dbReference type="SUPFAM" id="SSF55785">
    <property type="entry name" value="PYP-like sensor domain (PAS domain)"/>
    <property type="match status" value="2"/>
</dbReference>
<dbReference type="InterPro" id="IPR000160">
    <property type="entry name" value="GGDEF_dom"/>
</dbReference>
<organism evidence="7 8">
    <name type="scientific">Candidatus Electrothrix aarhusensis</name>
    <dbReference type="NCBI Taxonomy" id="1859131"/>
    <lineage>
        <taxon>Bacteria</taxon>
        <taxon>Pseudomonadati</taxon>
        <taxon>Thermodesulfobacteriota</taxon>
        <taxon>Desulfobulbia</taxon>
        <taxon>Desulfobulbales</taxon>
        <taxon>Desulfobulbaceae</taxon>
        <taxon>Candidatus Electrothrix</taxon>
    </lineage>
</organism>
<dbReference type="SMART" id="SM00448">
    <property type="entry name" value="REC"/>
    <property type="match status" value="1"/>
</dbReference>
<dbReference type="SMART" id="SM00086">
    <property type="entry name" value="PAC"/>
    <property type="match status" value="2"/>
</dbReference>
<dbReference type="InterPro" id="IPR052163">
    <property type="entry name" value="DGC-Regulatory_Protein"/>
</dbReference>
<dbReference type="InterPro" id="IPR035965">
    <property type="entry name" value="PAS-like_dom_sf"/>
</dbReference>
<dbReference type="GO" id="GO:0000160">
    <property type="term" value="P:phosphorelay signal transduction system"/>
    <property type="evidence" value="ECO:0007669"/>
    <property type="project" value="InterPro"/>
</dbReference>
<feature type="domain" description="Response regulatory" evidence="3">
    <location>
        <begin position="18"/>
        <end position="134"/>
    </location>
</feature>
<evidence type="ECO:0000256" key="1">
    <source>
        <dbReference type="PROSITE-ProRule" id="PRU00169"/>
    </source>
</evidence>
<dbReference type="GO" id="GO:0003824">
    <property type="term" value="F:catalytic activity"/>
    <property type="evidence" value="ECO:0007669"/>
    <property type="project" value="UniProtKB-ARBA"/>
</dbReference>
<dbReference type="SUPFAM" id="SSF52172">
    <property type="entry name" value="CheY-like"/>
    <property type="match status" value="1"/>
</dbReference>
<dbReference type="InterPro" id="IPR000014">
    <property type="entry name" value="PAS"/>
</dbReference>
<proteinExistence type="predicted"/>
<feature type="coiled-coil region" evidence="2">
    <location>
        <begin position="136"/>
        <end position="167"/>
    </location>
</feature>
<dbReference type="Gene3D" id="3.30.450.20">
    <property type="entry name" value="PAS domain"/>
    <property type="match status" value="2"/>
</dbReference>
<dbReference type="PROSITE" id="PS50113">
    <property type="entry name" value="PAC"/>
    <property type="match status" value="2"/>
</dbReference>
<dbReference type="InterPro" id="IPR000700">
    <property type="entry name" value="PAS-assoc_C"/>
</dbReference>
<evidence type="ECO:0000256" key="2">
    <source>
        <dbReference type="SAM" id="Coils"/>
    </source>
</evidence>
<comment type="caution">
    <text evidence="7">The sequence shown here is derived from an EMBL/GenBank/DDBJ whole genome shotgun (WGS) entry which is preliminary data.</text>
</comment>
<reference evidence="7 8" key="1">
    <citation type="submission" date="2017-01" db="EMBL/GenBank/DDBJ databases">
        <title>The cable genome- insights into the physiology and evolution of filamentous bacteria capable of sulfide oxidation via long distance electron transfer.</title>
        <authorList>
            <person name="Schreiber L."/>
            <person name="Bjerg J.T."/>
            <person name="Boggild A."/>
            <person name="Van De Vossenberg J."/>
            <person name="Meysman F."/>
            <person name="Nielsen L.P."/>
            <person name="Schramm A."/>
            <person name="Kjeldsen K.U."/>
        </authorList>
    </citation>
    <scope>NUCLEOTIDE SEQUENCE [LARGE SCALE GENOMIC DNA]</scope>
    <source>
        <strain evidence="7">MCF</strain>
    </source>
</reference>
<gene>
    <name evidence="7" type="ORF">H206_01743</name>
</gene>
<dbReference type="Gene3D" id="3.40.50.2300">
    <property type="match status" value="1"/>
</dbReference>
<dbReference type="FunFam" id="3.30.70.270:FF:000001">
    <property type="entry name" value="Diguanylate cyclase domain protein"/>
    <property type="match status" value="1"/>
</dbReference>
<accession>A0A3S3R6P1</accession>
<dbReference type="NCBIfam" id="TIGR00254">
    <property type="entry name" value="GGDEF"/>
    <property type="match status" value="1"/>
</dbReference>
<dbReference type="Gene3D" id="3.30.70.270">
    <property type="match status" value="1"/>
</dbReference>
<dbReference type="InterPro" id="IPR011006">
    <property type="entry name" value="CheY-like_superfamily"/>
</dbReference>
<dbReference type="AlphaFoldDB" id="A0A3S3R6P1"/>
<dbReference type="PROSITE" id="PS50112">
    <property type="entry name" value="PAS"/>
    <property type="match status" value="2"/>
</dbReference>
<evidence type="ECO:0000313" key="7">
    <source>
        <dbReference type="EMBL" id="RWX45620.1"/>
    </source>
</evidence>
<keyword evidence="8" id="KW-1185">Reference proteome</keyword>
<evidence type="ECO:0000313" key="8">
    <source>
        <dbReference type="Proteomes" id="UP000287853"/>
    </source>
</evidence>
<dbReference type="NCBIfam" id="TIGR00229">
    <property type="entry name" value="sensory_box"/>
    <property type="match status" value="2"/>
</dbReference>
<dbReference type="PROSITE" id="PS50887">
    <property type="entry name" value="GGDEF"/>
    <property type="match status" value="1"/>
</dbReference>
<dbReference type="InterPro" id="IPR001789">
    <property type="entry name" value="Sig_transdc_resp-reg_receiver"/>
</dbReference>
<keyword evidence="2" id="KW-0175">Coiled coil</keyword>
<dbReference type="EMBL" id="MTKO01000075">
    <property type="protein sequence ID" value="RWX45620.1"/>
    <property type="molecule type" value="Genomic_DNA"/>
</dbReference>
<dbReference type="Pfam" id="PF00072">
    <property type="entry name" value="Response_reg"/>
    <property type="match status" value="1"/>
</dbReference>
<dbReference type="CDD" id="cd00130">
    <property type="entry name" value="PAS"/>
    <property type="match status" value="2"/>
</dbReference>
<evidence type="ECO:0000259" key="3">
    <source>
        <dbReference type="PROSITE" id="PS50110"/>
    </source>
</evidence>
<dbReference type="SMART" id="SM00267">
    <property type="entry name" value="GGDEF"/>
    <property type="match status" value="1"/>
</dbReference>
<feature type="domain" description="GGDEF" evidence="6">
    <location>
        <begin position="447"/>
        <end position="579"/>
    </location>
</feature>
<dbReference type="Pfam" id="PF13426">
    <property type="entry name" value="PAS_9"/>
    <property type="match status" value="2"/>
</dbReference>
<dbReference type="PANTHER" id="PTHR46663:SF3">
    <property type="entry name" value="SLL0267 PROTEIN"/>
    <property type="match status" value="1"/>
</dbReference>
<feature type="domain" description="PAS" evidence="4">
    <location>
        <begin position="290"/>
        <end position="361"/>
    </location>
</feature>
<evidence type="ECO:0000259" key="6">
    <source>
        <dbReference type="PROSITE" id="PS50887"/>
    </source>
</evidence>
<dbReference type="InterPro" id="IPR029787">
    <property type="entry name" value="Nucleotide_cyclase"/>
</dbReference>
<dbReference type="PROSITE" id="PS50110">
    <property type="entry name" value="RESPONSE_REGULATORY"/>
    <property type="match status" value="1"/>
</dbReference>
<name>A0A3S3R6P1_9BACT</name>
<sequence length="589" mass="66455">MHESKKKQYLCDDRTVPYILIVDDSRSDICLLESILRSHGFVCQSLTDPTEVLGHCQRARPEIVLLDISMPGMNGFQVCTQLKNDSTLSNIPVLFLTAMSDVADKIRGFKAGGSDFLVKPYEPSELIARVSTQISLRRAQHELACRNQELKEEIRDKEKAHAALLDSESRNEAVLNNAAVCIGLLSLDGTYEMVNGLYADVFGYSRAEFQNMQLKDIVHPDYVAATEEAMEFLRYGQLEQHYTDKKFIRKDDSVFPGGHWLSPRRTGYGACNGFVCIISDLTEQKKAENELRLAHTVFETSSEGMLVTDAENCIIMVNPAFTAITGYQREQAIGRDPSFLKSDRQDEDFYRQMWRILLRTNRWQGEIWNRRSNGEEYPQWLSIAAIRHPNQSIAHYVALFSDISDRKKAEEILRHQAMHDPLTRLPNRVMFDERLRGSFSRAKRLNSQVALLYLDLDNFKTINDSLGHLAGDRVLQMVADRLRDCLRLEDVVARIGGDEFSAILDDIDSIDDAVATAERIIASLGAIECSVGGKCVQTSIGIAIYPDHGTDIEELLHHADNAMYAAKRMGKGRSFLAGITSDDDESTKK</sequence>
<evidence type="ECO:0000259" key="5">
    <source>
        <dbReference type="PROSITE" id="PS50113"/>
    </source>
</evidence>
<dbReference type="SUPFAM" id="SSF55073">
    <property type="entry name" value="Nucleotide cyclase"/>
    <property type="match status" value="1"/>
</dbReference>
<dbReference type="Proteomes" id="UP000287853">
    <property type="component" value="Unassembled WGS sequence"/>
</dbReference>
<feature type="domain" description="PAS" evidence="4">
    <location>
        <begin position="167"/>
        <end position="237"/>
    </location>
</feature>
<dbReference type="InterPro" id="IPR001610">
    <property type="entry name" value="PAC"/>
</dbReference>
<dbReference type="CDD" id="cd01949">
    <property type="entry name" value="GGDEF"/>
    <property type="match status" value="1"/>
</dbReference>
<protein>
    <submittedName>
        <fullName evidence="7">PAS domain S-box-containing protein/diguanylate cyclase (GGDEF) domain-containing protein</fullName>
    </submittedName>
</protein>
<evidence type="ECO:0000259" key="4">
    <source>
        <dbReference type="PROSITE" id="PS50112"/>
    </source>
</evidence>
<dbReference type="SMART" id="SM00091">
    <property type="entry name" value="PAS"/>
    <property type="match status" value="2"/>
</dbReference>
<dbReference type="Pfam" id="PF00990">
    <property type="entry name" value="GGDEF"/>
    <property type="match status" value="1"/>
</dbReference>